<dbReference type="AlphaFoldDB" id="A0A1L3GF85"/>
<dbReference type="STRING" id="29542.A6070_14575"/>
<dbReference type="KEGG" id="pace:A6070_14575"/>
<evidence type="ECO:0000313" key="3">
    <source>
        <dbReference type="Proteomes" id="UP000182264"/>
    </source>
</evidence>
<organism evidence="2 3">
    <name type="scientific">Syntrophotalea acetylenica</name>
    <name type="common">Pelobacter acetylenicus</name>
    <dbReference type="NCBI Taxonomy" id="29542"/>
    <lineage>
        <taxon>Bacteria</taxon>
        <taxon>Pseudomonadati</taxon>
        <taxon>Thermodesulfobacteriota</taxon>
        <taxon>Desulfuromonadia</taxon>
        <taxon>Desulfuromonadales</taxon>
        <taxon>Syntrophotaleaceae</taxon>
        <taxon>Syntrophotalea</taxon>
    </lineage>
</organism>
<evidence type="ECO:0000313" key="2">
    <source>
        <dbReference type="EMBL" id="APG24616.1"/>
    </source>
</evidence>
<sequence>MLRLLWLFFLFLLCYYLVTAVSGLFKSSTHRPPPAKSPEGEVMVRDPHCGTFVPRSLALKKVIKGQTYYFCSQRCLESFDPADASDTSQG</sequence>
<dbReference type="Pfam" id="PF04945">
    <property type="entry name" value="YHS"/>
    <property type="match status" value="1"/>
</dbReference>
<feature type="domain" description="YHS" evidence="1">
    <location>
        <begin position="44"/>
        <end position="80"/>
    </location>
</feature>
<accession>A0A1L3GF85</accession>
<keyword evidence="3" id="KW-1185">Reference proteome</keyword>
<dbReference type="EMBL" id="CP015518">
    <property type="protein sequence ID" value="APG24616.1"/>
    <property type="molecule type" value="Genomic_DNA"/>
</dbReference>
<proteinExistence type="predicted"/>
<gene>
    <name evidence="2" type="ORF">A7E75_05935</name>
</gene>
<name>A0A1L3GF85_SYNAC</name>
<protein>
    <recommendedName>
        <fullName evidence="1">YHS domain-containing protein</fullName>
    </recommendedName>
</protein>
<evidence type="ECO:0000259" key="1">
    <source>
        <dbReference type="Pfam" id="PF04945"/>
    </source>
</evidence>
<reference evidence="2 3" key="1">
    <citation type="journal article" date="2017" name="Genome Announc.">
        <title>Complete Genome Sequences of Two Acetylene-Fermenting Pelobacter acetylenicus Strains.</title>
        <authorList>
            <person name="Sutton J.M."/>
            <person name="Baesman S.M."/>
            <person name="Fierst J.L."/>
            <person name="Poret-Peterson A.T."/>
            <person name="Oremland R.S."/>
            <person name="Dunlap D.S."/>
            <person name="Akob D.M."/>
        </authorList>
    </citation>
    <scope>NUCLEOTIDE SEQUENCE [LARGE SCALE GENOMIC DNA]</scope>
    <source>
        <strain evidence="2 3">DSM 3247</strain>
    </source>
</reference>
<dbReference type="Proteomes" id="UP000182264">
    <property type="component" value="Chromosome"/>
</dbReference>
<dbReference type="InterPro" id="IPR007029">
    <property type="entry name" value="YHS_dom"/>
</dbReference>